<proteinExistence type="inferred from homology"/>
<dbReference type="HOGENOM" id="CLU_086356_7_0_4"/>
<dbReference type="PANTHER" id="PTHR35011:SF2">
    <property type="entry name" value="2,3-DIKETO-L-GULONATE TRAP TRANSPORTER SMALL PERMEASE PROTEIN YIAM"/>
    <property type="match status" value="1"/>
</dbReference>
<keyword evidence="5 9" id="KW-0812">Transmembrane</keyword>
<dbReference type="InterPro" id="IPR055348">
    <property type="entry name" value="DctQ"/>
</dbReference>
<keyword evidence="12" id="KW-1185">Reference proteome</keyword>
<dbReference type="PANTHER" id="PTHR35011">
    <property type="entry name" value="2,3-DIKETO-L-GULONATE TRAP TRANSPORTER SMALL PERMEASE PROTEIN YIAM"/>
    <property type="match status" value="1"/>
</dbReference>
<gene>
    <name evidence="11" type="ordered locus">Lcho_0406</name>
</gene>
<feature type="transmembrane region" description="Helical" evidence="9">
    <location>
        <begin position="87"/>
        <end position="107"/>
    </location>
</feature>
<keyword evidence="6 9" id="KW-1133">Transmembrane helix</keyword>
<comment type="subunit">
    <text evidence="9">The complex comprises the extracytoplasmic solute receptor protein and the two transmembrane proteins.</text>
</comment>
<feature type="transmembrane region" description="Helical" evidence="9">
    <location>
        <begin position="127"/>
        <end position="151"/>
    </location>
</feature>
<dbReference type="Pfam" id="PF04290">
    <property type="entry name" value="DctQ"/>
    <property type="match status" value="1"/>
</dbReference>
<feature type="transmembrane region" description="Helical" evidence="9">
    <location>
        <begin position="52"/>
        <end position="75"/>
    </location>
</feature>
<evidence type="ECO:0000256" key="1">
    <source>
        <dbReference type="ARBA" id="ARBA00004429"/>
    </source>
</evidence>
<sequence length="176" mass="18660">MKSLERAITRVCQSVMWITTAVIFVILAINTLLRYSTGASLQWGNEVPELLFPWLVMAGVVLGAVHGSHITTSFLMDAVPAALRRIVAVLGWLGVAGLYATLTWATWNMLDIVADEKSPILQVPGSVTYGCVMGGMAMLAVLALGSAWTAWRGESNGLGHGQGHDDAAAAPQVNIA</sequence>
<evidence type="ECO:0000256" key="9">
    <source>
        <dbReference type="RuleBase" id="RU369079"/>
    </source>
</evidence>
<dbReference type="KEGG" id="lch:Lcho_0406"/>
<evidence type="ECO:0000256" key="5">
    <source>
        <dbReference type="ARBA" id="ARBA00022692"/>
    </source>
</evidence>
<accession>B1XX35</accession>
<evidence type="ECO:0000256" key="3">
    <source>
        <dbReference type="ARBA" id="ARBA00022475"/>
    </source>
</evidence>
<name>B1XX35_LEPCP</name>
<reference evidence="11 12" key="1">
    <citation type="submission" date="2008-03" db="EMBL/GenBank/DDBJ databases">
        <title>Complete sequence of Leptothrix cholodnii SP-6.</title>
        <authorList>
            <consortium name="US DOE Joint Genome Institute"/>
            <person name="Copeland A."/>
            <person name="Lucas S."/>
            <person name="Lapidus A."/>
            <person name="Glavina del Rio T."/>
            <person name="Dalin E."/>
            <person name="Tice H."/>
            <person name="Bruce D."/>
            <person name="Goodwin L."/>
            <person name="Pitluck S."/>
            <person name="Chertkov O."/>
            <person name="Brettin T."/>
            <person name="Detter J.C."/>
            <person name="Han C."/>
            <person name="Kuske C.R."/>
            <person name="Schmutz J."/>
            <person name="Larimer F."/>
            <person name="Land M."/>
            <person name="Hauser L."/>
            <person name="Kyrpides N."/>
            <person name="Lykidis A."/>
            <person name="Emerson D."/>
            <person name="Richardson P."/>
        </authorList>
    </citation>
    <scope>NUCLEOTIDE SEQUENCE [LARGE SCALE GENOMIC DNA]</scope>
    <source>
        <strain evidence="12">ATCC 51168 / LMG 8142 / SP-6</strain>
    </source>
</reference>
<dbReference type="InterPro" id="IPR007387">
    <property type="entry name" value="TRAP_DctQ"/>
</dbReference>
<evidence type="ECO:0000313" key="12">
    <source>
        <dbReference type="Proteomes" id="UP000001693"/>
    </source>
</evidence>
<keyword evidence="4 9" id="KW-0997">Cell inner membrane</keyword>
<dbReference type="GO" id="GO:0005886">
    <property type="term" value="C:plasma membrane"/>
    <property type="evidence" value="ECO:0007669"/>
    <property type="project" value="UniProtKB-SubCell"/>
</dbReference>
<evidence type="ECO:0000256" key="6">
    <source>
        <dbReference type="ARBA" id="ARBA00022989"/>
    </source>
</evidence>
<evidence type="ECO:0000313" key="11">
    <source>
        <dbReference type="EMBL" id="ACB32681.1"/>
    </source>
</evidence>
<evidence type="ECO:0000256" key="4">
    <source>
        <dbReference type="ARBA" id="ARBA00022519"/>
    </source>
</evidence>
<dbReference type="Proteomes" id="UP000001693">
    <property type="component" value="Chromosome"/>
</dbReference>
<protein>
    <recommendedName>
        <fullName evidence="9">TRAP transporter small permease protein</fullName>
    </recommendedName>
</protein>
<dbReference type="EMBL" id="CP001013">
    <property type="protein sequence ID" value="ACB32681.1"/>
    <property type="molecule type" value="Genomic_DNA"/>
</dbReference>
<keyword evidence="3" id="KW-1003">Cell membrane</keyword>
<evidence type="ECO:0000256" key="8">
    <source>
        <dbReference type="ARBA" id="ARBA00038436"/>
    </source>
</evidence>
<organism evidence="11 12">
    <name type="scientific">Leptothrix cholodnii (strain ATCC 51168 / LMG 8142 / SP-6)</name>
    <name type="common">Leptothrix discophora (strain SP-6)</name>
    <dbReference type="NCBI Taxonomy" id="395495"/>
    <lineage>
        <taxon>Bacteria</taxon>
        <taxon>Pseudomonadati</taxon>
        <taxon>Pseudomonadota</taxon>
        <taxon>Betaproteobacteria</taxon>
        <taxon>Burkholderiales</taxon>
        <taxon>Sphaerotilaceae</taxon>
        <taxon>Leptothrix</taxon>
    </lineage>
</organism>
<dbReference type="OrthoDB" id="2085311at2"/>
<dbReference type="AlphaFoldDB" id="B1XX35"/>
<comment type="subcellular location">
    <subcellularLocation>
        <location evidence="1 9">Cell inner membrane</location>
        <topology evidence="1 9">Multi-pass membrane protein</topology>
    </subcellularLocation>
</comment>
<feature type="transmembrane region" description="Helical" evidence="9">
    <location>
        <begin position="12"/>
        <end position="32"/>
    </location>
</feature>
<keyword evidence="2 9" id="KW-0813">Transport</keyword>
<keyword evidence="7 9" id="KW-0472">Membrane</keyword>
<comment type="function">
    <text evidence="9">Part of the tripartite ATP-independent periplasmic (TRAP) transport system.</text>
</comment>
<evidence type="ECO:0000256" key="2">
    <source>
        <dbReference type="ARBA" id="ARBA00022448"/>
    </source>
</evidence>
<dbReference type="GO" id="GO:0022857">
    <property type="term" value="F:transmembrane transporter activity"/>
    <property type="evidence" value="ECO:0007669"/>
    <property type="project" value="UniProtKB-UniRule"/>
</dbReference>
<dbReference type="STRING" id="395495.Lcho_0406"/>
<dbReference type="eggNOG" id="COG3090">
    <property type="taxonomic scope" value="Bacteria"/>
</dbReference>
<dbReference type="RefSeq" id="WP_012345443.1">
    <property type="nucleotide sequence ID" value="NC_010524.1"/>
</dbReference>
<evidence type="ECO:0000259" key="10">
    <source>
        <dbReference type="Pfam" id="PF04290"/>
    </source>
</evidence>
<evidence type="ECO:0000256" key="7">
    <source>
        <dbReference type="ARBA" id="ARBA00023136"/>
    </source>
</evidence>
<feature type="domain" description="Tripartite ATP-independent periplasmic transporters DctQ component" evidence="10">
    <location>
        <begin position="23"/>
        <end position="152"/>
    </location>
</feature>
<comment type="similarity">
    <text evidence="8 9">Belongs to the TRAP transporter small permease family.</text>
</comment>
<dbReference type="GO" id="GO:0015740">
    <property type="term" value="P:C4-dicarboxylate transport"/>
    <property type="evidence" value="ECO:0007669"/>
    <property type="project" value="TreeGrafter"/>
</dbReference>